<name>A0A4U0XB57_9PEZI</name>
<organism evidence="1 2">
    <name type="scientific">Cryomyces minteri</name>
    <dbReference type="NCBI Taxonomy" id="331657"/>
    <lineage>
        <taxon>Eukaryota</taxon>
        <taxon>Fungi</taxon>
        <taxon>Dikarya</taxon>
        <taxon>Ascomycota</taxon>
        <taxon>Pezizomycotina</taxon>
        <taxon>Dothideomycetes</taxon>
        <taxon>Dothideomycetes incertae sedis</taxon>
        <taxon>Cryomyces</taxon>
    </lineage>
</organism>
<dbReference type="Proteomes" id="UP000308768">
    <property type="component" value="Unassembled WGS sequence"/>
</dbReference>
<keyword evidence="2" id="KW-1185">Reference proteome</keyword>
<dbReference type="EMBL" id="NAJN01000397">
    <property type="protein sequence ID" value="TKA73934.1"/>
    <property type="molecule type" value="Genomic_DNA"/>
</dbReference>
<evidence type="ECO:0000313" key="2">
    <source>
        <dbReference type="Proteomes" id="UP000308768"/>
    </source>
</evidence>
<protein>
    <recommendedName>
        <fullName evidence="3">Endonuclease/exonuclease/phosphatase domain-containing protein</fullName>
    </recommendedName>
</protein>
<feature type="non-terminal residue" evidence="1">
    <location>
        <position position="126"/>
    </location>
</feature>
<proteinExistence type="predicted"/>
<accession>A0A4U0XB57</accession>
<evidence type="ECO:0000313" key="1">
    <source>
        <dbReference type="EMBL" id="TKA73934.1"/>
    </source>
</evidence>
<dbReference type="AlphaFoldDB" id="A0A4U0XB57"/>
<dbReference type="OrthoDB" id="3693100at2759"/>
<gene>
    <name evidence="1" type="ORF">B0A49_13923</name>
</gene>
<dbReference type="STRING" id="331657.A0A4U0XB57"/>
<reference evidence="1 2" key="1">
    <citation type="submission" date="2017-03" db="EMBL/GenBank/DDBJ databases">
        <title>Genomes of endolithic fungi from Antarctica.</title>
        <authorList>
            <person name="Coleine C."/>
            <person name="Masonjones S."/>
            <person name="Stajich J.E."/>
        </authorList>
    </citation>
    <scope>NUCLEOTIDE SEQUENCE [LARGE SCALE GENOMIC DNA]</scope>
    <source>
        <strain evidence="1 2">CCFEE 5187</strain>
    </source>
</reference>
<evidence type="ECO:0008006" key="3">
    <source>
        <dbReference type="Google" id="ProtNLM"/>
    </source>
</evidence>
<comment type="caution">
    <text evidence="1">The sequence shown here is derived from an EMBL/GenBank/DDBJ whole genome shotgun (WGS) entry which is preliminary data.</text>
</comment>
<dbReference type="Gene3D" id="3.60.10.10">
    <property type="entry name" value="Endonuclease/exonuclease/phosphatase"/>
    <property type="match status" value="1"/>
</dbReference>
<sequence length="126" mass="14660">MIHDLNRVRNAFTKFLSIEVDEHFSILQYNVNKMKSAQMALFEEEAVKEYDIIAIQEPWPGVGGNHYSTYVPHKELWHMVHLQEKGTRVALYVNAAIDKTSWEEFKPTKDLCGIIIRTKILGVEKK</sequence>
<dbReference type="InterPro" id="IPR036691">
    <property type="entry name" value="Endo/exonu/phosph_ase_sf"/>
</dbReference>
<dbReference type="SUPFAM" id="SSF56219">
    <property type="entry name" value="DNase I-like"/>
    <property type="match status" value="1"/>
</dbReference>